<dbReference type="SMART" id="SM00065">
    <property type="entry name" value="GAF"/>
    <property type="match status" value="2"/>
</dbReference>
<dbReference type="InterPro" id="IPR029016">
    <property type="entry name" value="GAF-like_dom_sf"/>
</dbReference>
<evidence type="ECO:0000313" key="11">
    <source>
        <dbReference type="Proteomes" id="UP001458880"/>
    </source>
</evidence>
<dbReference type="EC" id="3.1.4.-" evidence="8"/>
<dbReference type="GO" id="GO:0007165">
    <property type="term" value="P:signal transduction"/>
    <property type="evidence" value="ECO:0007669"/>
    <property type="project" value="InterPro"/>
</dbReference>
<evidence type="ECO:0000256" key="3">
    <source>
        <dbReference type="ARBA" id="ARBA00022723"/>
    </source>
</evidence>
<evidence type="ECO:0000256" key="4">
    <source>
        <dbReference type="ARBA" id="ARBA00022801"/>
    </source>
</evidence>
<dbReference type="PROSITE" id="PS51845">
    <property type="entry name" value="PDEASE_I_2"/>
    <property type="match status" value="1"/>
</dbReference>
<evidence type="ECO:0000313" key="10">
    <source>
        <dbReference type="EMBL" id="KAK9707797.1"/>
    </source>
</evidence>
<keyword evidence="4 8" id="KW-0378">Hydrolase</keyword>
<feature type="binding site" evidence="7">
    <location>
        <position position="513"/>
    </location>
    <ligand>
        <name>Zn(2+)</name>
        <dbReference type="ChEBI" id="CHEBI:29105"/>
        <label>1</label>
    </ligand>
</feature>
<comment type="cofactor">
    <cofactor evidence="8">
        <name>a divalent metal cation</name>
        <dbReference type="ChEBI" id="CHEBI:60240"/>
    </cofactor>
    <text evidence="8">Binds 2 divalent metal cations per subunit. Site 1 may preferentially bind zinc ions, while site 2 has a preference for magnesium and/or manganese ions.</text>
</comment>
<dbReference type="PROSITE" id="PS00126">
    <property type="entry name" value="PDEASE_I_1"/>
    <property type="match status" value="1"/>
</dbReference>
<keyword evidence="11" id="KW-1185">Reference proteome</keyword>
<keyword evidence="2" id="KW-0140">cGMP</keyword>
<dbReference type="InterPro" id="IPR003018">
    <property type="entry name" value="GAF"/>
</dbReference>
<dbReference type="InterPro" id="IPR036971">
    <property type="entry name" value="PDEase_catalytic_dom_sf"/>
</dbReference>
<evidence type="ECO:0000256" key="7">
    <source>
        <dbReference type="PIRSR" id="PIRSR623088-3"/>
    </source>
</evidence>
<dbReference type="EMBL" id="JASPKY010000342">
    <property type="protein sequence ID" value="KAK9707797.1"/>
    <property type="molecule type" value="Genomic_DNA"/>
</dbReference>
<protein>
    <recommendedName>
        <fullName evidence="8">Phosphodiesterase</fullName>
        <ecNumber evidence="8">3.1.4.-</ecNumber>
    </recommendedName>
</protein>
<name>A0AAW1JTG5_POPJA</name>
<dbReference type="PANTHER" id="PTHR11347">
    <property type="entry name" value="CYCLIC NUCLEOTIDE PHOSPHODIESTERASE"/>
    <property type="match status" value="1"/>
</dbReference>
<dbReference type="AlphaFoldDB" id="A0AAW1JTG5"/>
<dbReference type="InterPro" id="IPR023174">
    <property type="entry name" value="PDEase_CS"/>
</dbReference>
<dbReference type="SUPFAM" id="SSF109604">
    <property type="entry name" value="HD-domain/PDEase-like"/>
    <property type="match status" value="1"/>
</dbReference>
<evidence type="ECO:0000256" key="8">
    <source>
        <dbReference type="RuleBase" id="RU363067"/>
    </source>
</evidence>
<evidence type="ECO:0000256" key="5">
    <source>
        <dbReference type="PIRSR" id="PIRSR623088-1"/>
    </source>
</evidence>
<gene>
    <name evidence="10" type="ORF">QE152_g27621</name>
</gene>
<dbReference type="Pfam" id="PF01590">
    <property type="entry name" value="GAF"/>
    <property type="match status" value="2"/>
</dbReference>
<dbReference type="SUPFAM" id="SSF55781">
    <property type="entry name" value="GAF domain-like"/>
    <property type="match status" value="2"/>
</dbReference>
<dbReference type="GO" id="GO:0004114">
    <property type="term" value="F:3',5'-cyclic-nucleotide phosphodiesterase activity"/>
    <property type="evidence" value="ECO:0007669"/>
    <property type="project" value="InterPro"/>
</dbReference>
<feature type="domain" description="PDEase" evidence="9">
    <location>
        <begin position="428"/>
        <end position="751"/>
    </location>
</feature>
<comment type="caution">
    <text evidence="10">The sequence shown here is derived from an EMBL/GenBank/DDBJ whole genome shotgun (WGS) entry which is preliminary data.</text>
</comment>
<dbReference type="InterPro" id="IPR023088">
    <property type="entry name" value="PDEase"/>
</dbReference>
<feature type="active site" description="Proton donor" evidence="5">
    <location>
        <position position="509"/>
    </location>
</feature>
<dbReference type="GO" id="GO:0046872">
    <property type="term" value="F:metal ion binding"/>
    <property type="evidence" value="ECO:0007669"/>
    <property type="project" value="UniProtKB-KW"/>
</dbReference>
<feature type="binding site" evidence="6">
    <location>
        <position position="708"/>
    </location>
    <ligand>
        <name>AMP</name>
        <dbReference type="ChEBI" id="CHEBI:456215"/>
    </ligand>
</feature>
<dbReference type="InterPro" id="IPR002073">
    <property type="entry name" value="PDEase_catalytic_dom"/>
</dbReference>
<reference evidence="10 11" key="1">
    <citation type="journal article" date="2024" name="BMC Genomics">
        <title>De novo assembly and annotation of Popillia japonica's genome with initial clues to its potential as an invasive pest.</title>
        <authorList>
            <person name="Cucini C."/>
            <person name="Boschi S."/>
            <person name="Funari R."/>
            <person name="Cardaioli E."/>
            <person name="Iannotti N."/>
            <person name="Marturano G."/>
            <person name="Paoli F."/>
            <person name="Bruttini M."/>
            <person name="Carapelli A."/>
            <person name="Frati F."/>
            <person name="Nardi F."/>
        </authorList>
    </citation>
    <scope>NUCLEOTIDE SEQUENCE [LARGE SCALE GENOMIC DNA]</scope>
    <source>
        <strain evidence="10">DMR45628</strain>
    </source>
</reference>
<comment type="similarity">
    <text evidence="1 8">Belongs to the cyclic nucleotide phosphodiesterase family.</text>
</comment>
<dbReference type="CDD" id="cd00077">
    <property type="entry name" value="HDc"/>
    <property type="match status" value="1"/>
</dbReference>
<dbReference type="Gene3D" id="1.10.1300.10">
    <property type="entry name" value="3'5'-cyclic nucleotide phosphodiesterase, catalytic domain"/>
    <property type="match status" value="1"/>
</dbReference>
<evidence type="ECO:0000259" key="9">
    <source>
        <dbReference type="PROSITE" id="PS51845"/>
    </source>
</evidence>
<feature type="binding site" evidence="7">
    <location>
        <position position="656"/>
    </location>
    <ligand>
        <name>Zn(2+)</name>
        <dbReference type="ChEBI" id="CHEBI:29105"/>
        <label>1</label>
    </ligand>
</feature>
<dbReference type="Proteomes" id="UP001458880">
    <property type="component" value="Unassembled WGS sequence"/>
</dbReference>
<feature type="binding site" evidence="6">
    <location>
        <position position="656"/>
    </location>
    <ligand>
        <name>AMP</name>
        <dbReference type="ChEBI" id="CHEBI:456215"/>
    </ligand>
</feature>
<sequence>MTSPDPLKKKYGTPTRKADFRKLSLAFSATDKATRRVIAPYVNIVRRGRKAVVKQEPDNKYFSFYMQKKPSMLMRSLTEFLNNAVDLPMLLHESAEALKCVTQAAGVRLYMVDQHAQEIYICPKHKNPLVDSSNRVCWKIEEGRSLAAYVACKMEFIMVDDILTDARFPDGIPYTDPTVKSVMCVPVVTPGNECYAVLELYRDVLQPAFQKDDLKIVVVVAGWMGASIYMNQQRVHMEREQQLNECLIELTKCYFADTIIFEKMIAEVMNFAKATVCAERASFFVIDRTNDEFVADMYDEGLEDGQGLIKRNMKIRFGKERGIAGAVARTGIHLNIKDAYNDPRFNKEVDFKTGFITRSILCVPIMGVDGVLGVVQAVNKQGAPCFTETDENIFRTFAVYCALALHYSYICKTNKKSEAKYEVALGLLKRHISPCVHDLEYFSNNTSFYENPEAMKEFSWYISLDHMEQMPQITLHLIIDLVGPDTMNISELMKFILALRNFYRKNPYHNWEHGFNVCHCMYNILLRNTDILTEIEVKSLIIAALSHDVDHGGVTNNFLHISNDVMAQLYEESPWENHHYAVTMIMLSEMNIYHDITADEFKTISSIIKDAILSTDLAFYFKVRAKLTPIVLEGSFDWEITAHRSMIKSIMMTVCDLSGQCKPFNVAKRITDILYTEFYRQGDVEKSMGLIPLSMMDRDKQNMIPDDQVQFLNVLVMPCCDLLRKCLPNTENLYQDALNLREAWVEIIQLRNQRCWKPEESTNSTSR</sequence>
<accession>A0AAW1JTG5</accession>
<feature type="binding site" evidence="7">
    <location>
        <position position="548"/>
    </location>
    <ligand>
        <name>Zn(2+)</name>
        <dbReference type="ChEBI" id="CHEBI:29105"/>
        <label>2</label>
    </ligand>
</feature>
<evidence type="ECO:0000256" key="6">
    <source>
        <dbReference type="PIRSR" id="PIRSR623088-2"/>
    </source>
</evidence>
<feature type="binding site" evidence="6">
    <location>
        <begin position="509"/>
        <end position="513"/>
    </location>
    <ligand>
        <name>AMP</name>
        <dbReference type="ChEBI" id="CHEBI:456215"/>
    </ligand>
</feature>
<dbReference type="PRINTS" id="PR00387">
    <property type="entry name" value="PDIESTERASE1"/>
</dbReference>
<feature type="binding site" evidence="7">
    <location>
        <position position="548"/>
    </location>
    <ligand>
        <name>Zn(2+)</name>
        <dbReference type="ChEBI" id="CHEBI:29105"/>
        <label>1</label>
    </ligand>
</feature>
<dbReference type="InterPro" id="IPR003607">
    <property type="entry name" value="HD/PDEase_dom"/>
</dbReference>
<evidence type="ECO:0000256" key="2">
    <source>
        <dbReference type="ARBA" id="ARBA00022535"/>
    </source>
</evidence>
<keyword evidence="3 7" id="KW-0479">Metal-binding</keyword>
<feature type="binding site" evidence="7">
    <location>
        <position position="547"/>
    </location>
    <ligand>
        <name>Zn(2+)</name>
        <dbReference type="ChEBI" id="CHEBI:29105"/>
        <label>1</label>
    </ligand>
</feature>
<organism evidence="10 11">
    <name type="scientific">Popillia japonica</name>
    <name type="common">Japanese beetle</name>
    <dbReference type="NCBI Taxonomy" id="7064"/>
    <lineage>
        <taxon>Eukaryota</taxon>
        <taxon>Metazoa</taxon>
        <taxon>Ecdysozoa</taxon>
        <taxon>Arthropoda</taxon>
        <taxon>Hexapoda</taxon>
        <taxon>Insecta</taxon>
        <taxon>Pterygota</taxon>
        <taxon>Neoptera</taxon>
        <taxon>Endopterygota</taxon>
        <taxon>Coleoptera</taxon>
        <taxon>Polyphaga</taxon>
        <taxon>Scarabaeiformia</taxon>
        <taxon>Scarabaeidae</taxon>
        <taxon>Rutelinae</taxon>
        <taxon>Popillia</taxon>
    </lineage>
</organism>
<feature type="binding site" evidence="6">
    <location>
        <position position="548"/>
    </location>
    <ligand>
        <name>AMP</name>
        <dbReference type="ChEBI" id="CHEBI:456215"/>
    </ligand>
</feature>
<proteinExistence type="inferred from homology"/>
<dbReference type="Pfam" id="PF00233">
    <property type="entry name" value="PDEase_I"/>
    <property type="match status" value="1"/>
</dbReference>
<dbReference type="Gene3D" id="3.30.450.40">
    <property type="match status" value="2"/>
</dbReference>
<evidence type="ECO:0000256" key="1">
    <source>
        <dbReference type="ARBA" id="ARBA00007648"/>
    </source>
</evidence>